<keyword evidence="4" id="KW-0238">DNA-binding</keyword>
<dbReference type="OrthoDB" id="7688673at2"/>
<evidence type="ECO:0000256" key="4">
    <source>
        <dbReference type="ARBA" id="ARBA00023125"/>
    </source>
</evidence>
<evidence type="ECO:0000256" key="5">
    <source>
        <dbReference type="ARBA" id="ARBA00023163"/>
    </source>
</evidence>
<dbReference type="PANTHER" id="PTHR30363">
    <property type="entry name" value="HTH-TYPE TRANSCRIPTIONAL REGULATOR SRLR-RELATED"/>
    <property type="match status" value="1"/>
</dbReference>
<keyword evidence="5" id="KW-0804">Transcription</keyword>
<gene>
    <name evidence="8" type="ORF">BN12_70023</name>
</gene>
<dbReference type="InterPro" id="IPR014036">
    <property type="entry name" value="DeoR-like_C"/>
</dbReference>
<evidence type="ECO:0000259" key="7">
    <source>
        <dbReference type="PROSITE" id="PS51000"/>
    </source>
</evidence>
<keyword evidence="9" id="KW-1185">Reference proteome</keyword>
<dbReference type="InterPro" id="IPR036390">
    <property type="entry name" value="WH_DNA-bd_sf"/>
</dbReference>
<keyword evidence="2" id="KW-0678">Repressor</keyword>
<dbReference type="AlphaFoldDB" id="A0A077M4H8"/>
<dbReference type="SMART" id="SM01134">
    <property type="entry name" value="DeoRC"/>
    <property type="match status" value="1"/>
</dbReference>
<keyword evidence="3" id="KW-0805">Transcription regulation</keyword>
<evidence type="ECO:0000256" key="2">
    <source>
        <dbReference type="ARBA" id="ARBA00022491"/>
    </source>
</evidence>
<dbReference type="SUPFAM" id="SSF46785">
    <property type="entry name" value="Winged helix' DNA-binding domain"/>
    <property type="match status" value="1"/>
</dbReference>
<evidence type="ECO:0000256" key="1">
    <source>
        <dbReference type="ARBA" id="ARBA00021390"/>
    </source>
</evidence>
<proteinExistence type="predicted"/>
<accession>A0A077M4H8</accession>
<dbReference type="GO" id="GO:0003700">
    <property type="term" value="F:DNA-binding transcription factor activity"/>
    <property type="evidence" value="ECO:0007669"/>
    <property type="project" value="InterPro"/>
</dbReference>
<evidence type="ECO:0000256" key="3">
    <source>
        <dbReference type="ARBA" id="ARBA00023015"/>
    </source>
</evidence>
<dbReference type="InterPro" id="IPR050313">
    <property type="entry name" value="Carb_Metab_HTH_regulators"/>
</dbReference>
<evidence type="ECO:0000313" key="8">
    <source>
        <dbReference type="EMBL" id="CCH80007.1"/>
    </source>
</evidence>
<dbReference type="EMBL" id="CAJB01000403">
    <property type="protein sequence ID" value="CCH80007.1"/>
    <property type="molecule type" value="Genomic_DNA"/>
</dbReference>
<dbReference type="Pfam" id="PF08220">
    <property type="entry name" value="HTH_DeoR"/>
    <property type="match status" value="1"/>
</dbReference>
<dbReference type="PANTHER" id="PTHR30363:SF4">
    <property type="entry name" value="GLYCEROL-3-PHOSPHATE REGULON REPRESSOR"/>
    <property type="match status" value="1"/>
</dbReference>
<evidence type="ECO:0000313" key="9">
    <source>
        <dbReference type="Proteomes" id="UP000035721"/>
    </source>
</evidence>
<dbReference type="Gene3D" id="3.40.50.1360">
    <property type="match status" value="1"/>
</dbReference>
<dbReference type="GO" id="GO:0003677">
    <property type="term" value="F:DNA binding"/>
    <property type="evidence" value="ECO:0007669"/>
    <property type="project" value="UniProtKB-KW"/>
</dbReference>
<dbReference type="PROSITE" id="PS00894">
    <property type="entry name" value="HTH_DEOR_1"/>
    <property type="match status" value="1"/>
</dbReference>
<dbReference type="InterPro" id="IPR001034">
    <property type="entry name" value="DeoR_HTH"/>
</dbReference>
<dbReference type="Pfam" id="PF00455">
    <property type="entry name" value="DeoRC"/>
    <property type="match status" value="1"/>
</dbReference>
<dbReference type="SUPFAM" id="SSF100950">
    <property type="entry name" value="NagB/RpiA/CoA transferase-like"/>
    <property type="match status" value="1"/>
</dbReference>
<dbReference type="Gene3D" id="1.10.10.10">
    <property type="entry name" value="Winged helix-like DNA-binding domain superfamily/Winged helix DNA-binding domain"/>
    <property type="match status" value="1"/>
</dbReference>
<dbReference type="Proteomes" id="UP000035721">
    <property type="component" value="Unassembled WGS sequence"/>
</dbReference>
<dbReference type="STRING" id="1194083.BN12_70023"/>
<protein>
    <recommendedName>
        <fullName evidence="1">Lactose phosphotransferase system repressor</fullName>
    </recommendedName>
</protein>
<evidence type="ECO:0000256" key="6">
    <source>
        <dbReference type="ARBA" id="ARBA00024937"/>
    </source>
</evidence>
<reference evidence="8 9" key="1">
    <citation type="journal article" date="2013" name="ISME J.">
        <title>A metabolic model for members of the genus Tetrasphaera involved in enhanced biological phosphorus removal.</title>
        <authorList>
            <person name="Kristiansen R."/>
            <person name="Nguyen H.T.T."/>
            <person name="Saunders A.M."/>
            <person name="Nielsen J.L."/>
            <person name="Wimmer R."/>
            <person name="Le V.Q."/>
            <person name="McIlroy S.J."/>
            <person name="Petrovski S."/>
            <person name="Seviour R.J."/>
            <person name="Calteau A."/>
            <person name="Nielsen K.L."/>
            <person name="Nielsen P.H."/>
        </authorList>
    </citation>
    <scope>NUCLEOTIDE SEQUENCE [LARGE SCALE GENOMIC DNA]</scope>
    <source>
        <strain evidence="8 9">T1-X7</strain>
    </source>
</reference>
<sequence>MNHPTPAAGDFHLAAQRHQAILDTLRTRGQVSAAGIAETFGVTHETVRKDLLYLQDRGLLQRVHGGAVPVESLSYEPHVGARTSYADEKARIAAAARQFVPESGAVLLDSGTTIAALAEAFPQSPQVIAITNSLPIALALLRRAGTVTTLGGRVRAETQATVDEWALRHLESVRADVAFLGANAFSLEHGLATPDQAEAAVKQAFVESARLRVLLADHSKAGRESVFRYAELADIDVLVTDTGMDRDEAAHLEQSCGVEVIRV</sequence>
<dbReference type="PROSITE" id="PS51000">
    <property type="entry name" value="HTH_DEOR_2"/>
    <property type="match status" value="1"/>
</dbReference>
<dbReference type="SMART" id="SM00420">
    <property type="entry name" value="HTH_DEOR"/>
    <property type="match status" value="1"/>
</dbReference>
<comment type="function">
    <text evidence="6">Repressor of the lactose catabolism operon. Galactose-6-phosphate is the inducer.</text>
</comment>
<dbReference type="RefSeq" id="WP_048549798.1">
    <property type="nucleotide sequence ID" value="NZ_HF570958.1"/>
</dbReference>
<feature type="domain" description="HTH deoR-type" evidence="7">
    <location>
        <begin position="14"/>
        <end position="69"/>
    </location>
</feature>
<dbReference type="InterPro" id="IPR036388">
    <property type="entry name" value="WH-like_DNA-bd_sf"/>
</dbReference>
<comment type="caution">
    <text evidence="8">The sequence shown here is derived from an EMBL/GenBank/DDBJ whole genome shotgun (WGS) entry which is preliminary data.</text>
</comment>
<dbReference type="InterPro" id="IPR037171">
    <property type="entry name" value="NagB/RpiA_transferase-like"/>
</dbReference>
<dbReference type="InterPro" id="IPR018356">
    <property type="entry name" value="Tscrpt_reg_HTH_DeoR_CS"/>
</dbReference>
<organism evidence="8 9">
    <name type="scientific">Nostocoides japonicum T1-X7</name>
    <dbReference type="NCBI Taxonomy" id="1194083"/>
    <lineage>
        <taxon>Bacteria</taxon>
        <taxon>Bacillati</taxon>
        <taxon>Actinomycetota</taxon>
        <taxon>Actinomycetes</taxon>
        <taxon>Micrococcales</taxon>
        <taxon>Intrasporangiaceae</taxon>
        <taxon>Nostocoides</taxon>
    </lineage>
</organism>
<dbReference type="PRINTS" id="PR00037">
    <property type="entry name" value="HTHLACR"/>
</dbReference>
<name>A0A077M4H8_9MICO</name>